<sequence length="346" mass="39659">MSSELERRTAIIVALRCGRAPKEIIDFFKFPKATAYNIAKSFKESEDIEEGFLTPERKTPDRSQVRKRSANFIDRLQTMINDDPSVPMSTLAERLNVHRTTVLHAIHEDLRCNSYVLRVRQMLSDAMKKKSLERCELLITSLKHRAAGRIRFFSDKKIFCVYAKINRQNDIWIASDPDEVPIIGKNKFPAGVHVLEVMSSEGDIMPPHFFAKGQNVNKEVYLDVMQTVVKPWMTQIAAGRPYLYQQDGAPAHTSNLVQNWCLENLDMFWSKEFWPPSSPDLNPCDYYLWGVLERDTNKRAHNTVDSLKAAIIQAVGNLSREQVAHAVGRFRHRVEAVIVKGGSWIE</sequence>
<evidence type="ECO:0000259" key="1">
    <source>
        <dbReference type="Pfam" id="PF13358"/>
    </source>
</evidence>
<dbReference type="Pfam" id="PF13358">
    <property type="entry name" value="DDE_3"/>
    <property type="match status" value="1"/>
</dbReference>
<dbReference type="GO" id="GO:0003676">
    <property type="term" value="F:nucleic acid binding"/>
    <property type="evidence" value="ECO:0007669"/>
    <property type="project" value="InterPro"/>
</dbReference>
<organism evidence="2 3">
    <name type="scientific">Caligus rogercresseyi</name>
    <name type="common">Sea louse</name>
    <dbReference type="NCBI Taxonomy" id="217165"/>
    <lineage>
        <taxon>Eukaryota</taxon>
        <taxon>Metazoa</taxon>
        <taxon>Ecdysozoa</taxon>
        <taxon>Arthropoda</taxon>
        <taxon>Crustacea</taxon>
        <taxon>Multicrustacea</taxon>
        <taxon>Hexanauplia</taxon>
        <taxon>Copepoda</taxon>
        <taxon>Siphonostomatoida</taxon>
        <taxon>Caligidae</taxon>
        <taxon>Caligus</taxon>
    </lineage>
</organism>
<dbReference type="EMBL" id="CP045901">
    <property type="protein sequence ID" value="QQP37126.1"/>
    <property type="molecule type" value="Genomic_DNA"/>
</dbReference>
<feature type="domain" description="Tc1-like transposase DDE" evidence="1">
    <location>
        <begin position="191"/>
        <end position="308"/>
    </location>
</feature>
<dbReference type="AlphaFoldDB" id="A0A7T8GT97"/>
<reference evidence="3" key="1">
    <citation type="submission" date="2021-01" db="EMBL/GenBank/DDBJ databases">
        <title>Caligus Genome Assembly.</title>
        <authorList>
            <person name="Gallardo-Escarate C."/>
        </authorList>
    </citation>
    <scope>NUCLEOTIDE SEQUENCE [LARGE SCALE GENOMIC DNA]</scope>
</reference>
<dbReference type="InterPro" id="IPR038717">
    <property type="entry name" value="Tc1-like_DDE_dom"/>
</dbReference>
<dbReference type="OrthoDB" id="7540217at2759"/>
<gene>
    <name evidence="2" type="ORF">FKW44_017309</name>
</gene>
<dbReference type="Gene3D" id="3.30.420.10">
    <property type="entry name" value="Ribonuclease H-like superfamily/Ribonuclease H"/>
    <property type="match status" value="1"/>
</dbReference>
<dbReference type="PANTHER" id="PTHR47326:SF1">
    <property type="entry name" value="HTH PSQ-TYPE DOMAIN-CONTAINING PROTEIN"/>
    <property type="match status" value="1"/>
</dbReference>
<evidence type="ECO:0000313" key="2">
    <source>
        <dbReference type="EMBL" id="QQP37126.1"/>
    </source>
</evidence>
<evidence type="ECO:0000313" key="3">
    <source>
        <dbReference type="Proteomes" id="UP000595437"/>
    </source>
</evidence>
<protein>
    <submittedName>
        <fullName evidence="2">Transposable element tcb2 transposase</fullName>
    </submittedName>
</protein>
<proteinExistence type="predicted"/>
<dbReference type="PANTHER" id="PTHR47326">
    <property type="entry name" value="TRANSPOSABLE ELEMENT TC3 TRANSPOSASE-LIKE PROTEIN"/>
    <property type="match status" value="1"/>
</dbReference>
<accession>A0A7T8GT97</accession>
<name>A0A7T8GT97_CALRO</name>
<dbReference type="Proteomes" id="UP000595437">
    <property type="component" value="Chromosome 12"/>
</dbReference>
<dbReference type="InterPro" id="IPR036397">
    <property type="entry name" value="RNaseH_sf"/>
</dbReference>
<keyword evidence="3" id="KW-1185">Reference proteome</keyword>